<dbReference type="SUPFAM" id="SSF52047">
    <property type="entry name" value="RNI-like"/>
    <property type="match status" value="1"/>
</dbReference>
<sequence length="405" mass="45873">MDVDSLPSLPPEVWLQILRYATLSTSTPISFAIKYHPFQASTENDIDPSDSALHVKAVVARVCKRWKELSTDLLYEDIILHRSSAKQFRELLQNTQDAGSHTPEINKMVHRVLLPYSSSVPQVHSTPSDSVEFLRECHELKILVRPGPWFAGPLQEFVRYEFPAEPCPPLTSLQRLDWWHNNDASRTGGINSLPEVVLAAPNLKYLTLAGDVWLGLLHTPPVELAKLTTLRLRRVNVLFIQLIGRWTLPSLDTLILDTAASVYTLQGLLEVYAEQLRSVELGKSLAFTVHSVLQSILDRCNNLKQLNYYIYFVAPPDPDTPISCGDTLETVGLHAHRAEIITNHFAWSHLQKHLQLFSQPAFTRLKRVLLYGDWDNIISDPLYPKLVQKLVDRGCVVERAPEGAW</sequence>
<dbReference type="Gene3D" id="3.80.10.10">
    <property type="entry name" value="Ribonuclease Inhibitor"/>
    <property type="match status" value="1"/>
</dbReference>
<dbReference type="AlphaFoldDB" id="A0AAD5VCU5"/>
<dbReference type="EMBL" id="JANAWD010000003">
    <property type="protein sequence ID" value="KAJ3492147.1"/>
    <property type="molecule type" value="Genomic_DNA"/>
</dbReference>
<gene>
    <name evidence="1" type="ORF">NLI96_g226</name>
</gene>
<name>A0AAD5VCU5_9APHY</name>
<organism evidence="1 2">
    <name type="scientific">Meripilus lineatus</name>
    <dbReference type="NCBI Taxonomy" id="2056292"/>
    <lineage>
        <taxon>Eukaryota</taxon>
        <taxon>Fungi</taxon>
        <taxon>Dikarya</taxon>
        <taxon>Basidiomycota</taxon>
        <taxon>Agaricomycotina</taxon>
        <taxon>Agaricomycetes</taxon>
        <taxon>Polyporales</taxon>
        <taxon>Meripilaceae</taxon>
        <taxon>Meripilus</taxon>
    </lineage>
</organism>
<comment type="caution">
    <text evidence="1">The sequence shown here is derived from an EMBL/GenBank/DDBJ whole genome shotgun (WGS) entry which is preliminary data.</text>
</comment>
<dbReference type="InterPro" id="IPR032675">
    <property type="entry name" value="LRR_dom_sf"/>
</dbReference>
<evidence type="ECO:0000313" key="2">
    <source>
        <dbReference type="Proteomes" id="UP001212997"/>
    </source>
</evidence>
<keyword evidence="2" id="KW-1185">Reference proteome</keyword>
<accession>A0AAD5VCU5</accession>
<reference evidence="1" key="1">
    <citation type="submission" date="2022-07" db="EMBL/GenBank/DDBJ databases">
        <title>Genome Sequence of Physisporinus lineatus.</title>
        <authorList>
            <person name="Buettner E."/>
        </authorList>
    </citation>
    <scope>NUCLEOTIDE SEQUENCE</scope>
    <source>
        <strain evidence="1">VT162</strain>
    </source>
</reference>
<proteinExistence type="predicted"/>
<dbReference type="Proteomes" id="UP001212997">
    <property type="component" value="Unassembled WGS sequence"/>
</dbReference>
<evidence type="ECO:0000313" key="1">
    <source>
        <dbReference type="EMBL" id="KAJ3492147.1"/>
    </source>
</evidence>
<evidence type="ECO:0008006" key="3">
    <source>
        <dbReference type="Google" id="ProtNLM"/>
    </source>
</evidence>
<protein>
    <recommendedName>
        <fullName evidence="3">F-box domain-containing protein</fullName>
    </recommendedName>
</protein>